<evidence type="ECO:0000313" key="2">
    <source>
        <dbReference type="EMBL" id="KAA1113864.1"/>
    </source>
</evidence>
<accession>A0A5B0QLQ2</accession>
<reference evidence="2 3" key="1">
    <citation type="submission" date="2019-05" db="EMBL/GenBank/DDBJ databases">
        <title>Emergence of the Ug99 lineage of the wheat stem rust pathogen through somatic hybridization.</title>
        <authorList>
            <person name="Li F."/>
            <person name="Upadhyaya N.M."/>
            <person name="Sperschneider J."/>
            <person name="Matny O."/>
            <person name="Nguyen-Phuc H."/>
            <person name="Mago R."/>
            <person name="Raley C."/>
            <person name="Miller M.E."/>
            <person name="Silverstein K.A.T."/>
            <person name="Henningsen E."/>
            <person name="Hirsch C.D."/>
            <person name="Visser B."/>
            <person name="Pretorius Z.A."/>
            <person name="Steffenson B.J."/>
            <person name="Schwessinger B."/>
            <person name="Dodds P.N."/>
            <person name="Figueroa M."/>
        </authorList>
    </citation>
    <scope>NUCLEOTIDE SEQUENCE [LARGE SCALE GENOMIC DNA]</scope>
    <source>
        <strain evidence="2 3">Ug99</strain>
    </source>
</reference>
<proteinExistence type="predicted"/>
<dbReference type="EMBL" id="VDEP01000274">
    <property type="protein sequence ID" value="KAA1113864.1"/>
    <property type="molecule type" value="Genomic_DNA"/>
</dbReference>
<dbReference type="AlphaFoldDB" id="A0A5B0QLQ2"/>
<keyword evidence="1" id="KW-0175">Coiled coil</keyword>
<dbReference type="PANTHER" id="PTHR34409">
    <property type="entry name" value="SET DOMAIN-CONTAINING PROTEIN"/>
    <property type="match status" value="1"/>
</dbReference>
<gene>
    <name evidence="2" type="ORF">PGTUg99_007183</name>
</gene>
<organism evidence="2 3">
    <name type="scientific">Puccinia graminis f. sp. tritici</name>
    <dbReference type="NCBI Taxonomy" id="56615"/>
    <lineage>
        <taxon>Eukaryota</taxon>
        <taxon>Fungi</taxon>
        <taxon>Dikarya</taxon>
        <taxon>Basidiomycota</taxon>
        <taxon>Pucciniomycotina</taxon>
        <taxon>Pucciniomycetes</taxon>
        <taxon>Pucciniales</taxon>
        <taxon>Pucciniaceae</taxon>
        <taxon>Puccinia</taxon>
    </lineage>
</organism>
<comment type="caution">
    <text evidence="2">The sequence shown here is derived from an EMBL/GenBank/DDBJ whole genome shotgun (WGS) entry which is preliminary data.</text>
</comment>
<evidence type="ECO:0000256" key="1">
    <source>
        <dbReference type="SAM" id="Coils"/>
    </source>
</evidence>
<dbReference type="PANTHER" id="PTHR34409:SF1">
    <property type="entry name" value="MYB-LIKE DOMAIN-CONTAINING PROTEIN"/>
    <property type="match status" value="1"/>
</dbReference>
<name>A0A5B0QLQ2_PUCGR</name>
<sequence>MVAFFDPQAQEARDHERSVTQFYAFSLQDSRAANTRLEAEIKQLRDGDKSLANQLKIENDRLKEKINDSISEVVVTYVILMQPTLPPTVICPALHLHTTLDEGGI</sequence>
<protein>
    <submittedName>
        <fullName evidence="2">Uncharacterized protein</fullName>
    </submittedName>
</protein>
<evidence type="ECO:0000313" key="3">
    <source>
        <dbReference type="Proteomes" id="UP000325313"/>
    </source>
</evidence>
<dbReference type="Proteomes" id="UP000325313">
    <property type="component" value="Unassembled WGS sequence"/>
</dbReference>
<feature type="coiled-coil region" evidence="1">
    <location>
        <begin position="27"/>
        <end position="72"/>
    </location>
</feature>